<evidence type="ECO:0008006" key="4">
    <source>
        <dbReference type="Google" id="ProtNLM"/>
    </source>
</evidence>
<dbReference type="EMBL" id="JACQWF010000173">
    <property type="protein sequence ID" value="MBI4595496.1"/>
    <property type="molecule type" value="Genomic_DNA"/>
</dbReference>
<feature type="signal peptide" evidence="1">
    <location>
        <begin position="1"/>
        <end position="20"/>
    </location>
</feature>
<evidence type="ECO:0000313" key="2">
    <source>
        <dbReference type="EMBL" id="MBI4595496.1"/>
    </source>
</evidence>
<feature type="chain" id="PRO_5037256048" description="Lipoprotein" evidence="1">
    <location>
        <begin position="21"/>
        <end position="51"/>
    </location>
</feature>
<comment type="caution">
    <text evidence="2">The sequence shown here is derived from an EMBL/GenBank/DDBJ whole genome shotgun (WGS) entry which is preliminary data.</text>
</comment>
<proteinExistence type="predicted"/>
<keyword evidence="1" id="KW-0732">Signal</keyword>
<dbReference type="Proteomes" id="UP000772181">
    <property type="component" value="Unassembled WGS sequence"/>
</dbReference>
<accession>A0A933GL93</accession>
<organism evidence="2 3">
    <name type="scientific">Tectimicrobiota bacterium</name>
    <dbReference type="NCBI Taxonomy" id="2528274"/>
    <lineage>
        <taxon>Bacteria</taxon>
        <taxon>Pseudomonadati</taxon>
        <taxon>Nitrospinota/Tectimicrobiota group</taxon>
        <taxon>Candidatus Tectimicrobiota</taxon>
    </lineage>
</organism>
<evidence type="ECO:0000256" key="1">
    <source>
        <dbReference type="SAM" id="SignalP"/>
    </source>
</evidence>
<protein>
    <recommendedName>
        <fullName evidence="4">Lipoprotein</fullName>
    </recommendedName>
</protein>
<name>A0A933GL93_UNCTE</name>
<gene>
    <name evidence="2" type="ORF">HY730_03855</name>
</gene>
<dbReference type="PROSITE" id="PS51257">
    <property type="entry name" value="PROKAR_LIPOPROTEIN"/>
    <property type="match status" value="1"/>
</dbReference>
<evidence type="ECO:0000313" key="3">
    <source>
        <dbReference type="Proteomes" id="UP000772181"/>
    </source>
</evidence>
<reference evidence="2" key="1">
    <citation type="submission" date="2020-07" db="EMBL/GenBank/DDBJ databases">
        <title>Huge and variable diversity of episymbiotic CPR bacteria and DPANN archaea in groundwater ecosystems.</title>
        <authorList>
            <person name="He C.Y."/>
            <person name="Keren R."/>
            <person name="Whittaker M."/>
            <person name="Farag I.F."/>
            <person name="Doudna J."/>
            <person name="Cate J.H.D."/>
            <person name="Banfield J.F."/>
        </authorList>
    </citation>
    <scope>NUCLEOTIDE SEQUENCE</scope>
    <source>
        <strain evidence="2">NC_groundwater_1482_Ag_S-0.65um_47_24</strain>
    </source>
</reference>
<dbReference type="AlphaFoldDB" id="A0A933GL93"/>
<sequence length="51" mass="5173">MTKKLTMWIAALVLGTFVLASCATQQGIKPGTKLTCPKCGAEIVVPGAGAP</sequence>